<name>D7BME9_ARCHD</name>
<keyword evidence="3" id="KW-0378">Hydrolase</keyword>
<evidence type="ECO:0000256" key="2">
    <source>
        <dbReference type="ARBA" id="ARBA00022723"/>
    </source>
</evidence>
<dbReference type="CDD" id="cd09874">
    <property type="entry name" value="PIN_MT3492-like"/>
    <property type="match status" value="1"/>
</dbReference>
<evidence type="ECO:0000256" key="3">
    <source>
        <dbReference type="ARBA" id="ARBA00022801"/>
    </source>
</evidence>
<reference evidence="6 7" key="1">
    <citation type="journal article" date="2010" name="Stand. Genomic Sci.">
        <title>Complete genome sequence of Arcanobacterium haemolyticum type strain (11018).</title>
        <authorList>
            <person name="Yasawong M."/>
            <person name="Teshima H."/>
            <person name="Lapidus A."/>
            <person name="Nolan M."/>
            <person name="Lucas S."/>
            <person name="Glavina Del Rio T."/>
            <person name="Tice H."/>
            <person name="Cheng J."/>
            <person name="Bruce D."/>
            <person name="Detter C."/>
            <person name="Tapia R."/>
            <person name="Han C."/>
            <person name="Goodwin L."/>
            <person name="Pitluck S."/>
            <person name="Liolios K."/>
            <person name="Ivanova N."/>
            <person name="Mavromatis K."/>
            <person name="Mikhailova N."/>
            <person name="Pati A."/>
            <person name="Chen A."/>
            <person name="Palaniappan K."/>
            <person name="Land M."/>
            <person name="Hauser L."/>
            <person name="Chang Y."/>
            <person name="Jeffries C."/>
            <person name="Rohde M."/>
            <person name="Sikorski J."/>
            <person name="Pukall R."/>
            <person name="Goker M."/>
            <person name="Woyke T."/>
            <person name="Bristow J."/>
            <person name="Eisen J."/>
            <person name="Markowitz V."/>
            <person name="Hugenholtz P."/>
            <person name="Kyrpides N."/>
            <person name="Klenk H."/>
        </authorList>
    </citation>
    <scope>NUCLEOTIDE SEQUENCE [LARGE SCALE GENOMIC DNA]</scope>
    <source>
        <strain evidence="7">ATCC 9345 / DSM 20595 / CCUG 17215 / LMG 16163 / NBRC 15585 / NCTC 8452 / 11018</strain>
    </source>
</reference>
<evidence type="ECO:0000256" key="4">
    <source>
        <dbReference type="ARBA" id="ARBA00022842"/>
    </source>
</evidence>
<dbReference type="Pfam" id="PF01850">
    <property type="entry name" value="PIN"/>
    <property type="match status" value="1"/>
</dbReference>
<dbReference type="STRING" id="644284.Arch_0341"/>
<feature type="domain" description="PIN" evidence="5">
    <location>
        <begin position="2"/>
        <end position="124"/>
    </location>
</feature>
<dbReference type="GO" id="GO:0046872">
    <property type="term" value="F:metal ion binding"/>
    <property type="evidence" value="ECO:0007669"/>
    <property type="project" value="UniProtKB-KW"/>
</dbReference>
<dbReference type="Gene3D" id="3.40.50.1010">
    <property type="entry name" value="5'-nuclease"/>
    <property type="match status" value="1"/>
</dbReference>
<dbReference type="GO" id="GO:0016787">
    <property type="term" value="F:hydrolase activity"/>
    <property type="evidence" value="ECO:0007669"/>
    <property type="project" value="UniProtKB-KW"/>
</dbReference>
<keyword evidence="2" id="KW-0479">Metal-binding</keyword>
<dbReference type="eggNOG" id="COG1848">
    <property type="taxonomic scope" value="Bacteria"/>
</dbReference>
<organism evidence="6 7">
    <name type="scientific">Arcanobacterium haemolyticum (strain ATCC 9345 / DSM 20595 / CCM 5947 / CCUG 17215 / LMG 16163 / NBRC 15585 / NCTC 8452 / 11018)</name>
    <dbReference type="NCBI Taxonomy" id="644284"/>
    <lineage>
        <taxon>Bacteria</taxon>
        <taxon>Bacillati</taxon>
        <taxon>Actinomycetota</taxon>
        <taxon>Actinomycetes</taxon>
        <taxon>Actinomycetales</taxon>
        <taxon>Actinomycetaceae</taxon>
        <taxon>Arcanobacterium</taxon>
    </lineage>
</organism>
<evidence type="ECO:0000313" key="6">
    <source>
        <dbReference type="EMBL" id="ADH92098.1"/>
    </source>
</evidence>
<evidence type="ECO:0000256" key="1">
    <source>
        <dbReference type="ARBA" id="ARBA00022722"/>
    </source>
</evidence>
<sequence>MIYLDTSAAAKLFLPESGTERVKGYLRSGETIVSSTLLRTELIRTLVRSLDSVVEHTLIPDYVDALLPAITLISVSDPILSQSEGILGHSKTLDALHIATALSVNSSGDPVKILTFDKNFAACAKRCGFDVLET</sequence>
<proteinExistence type="predicted"/>
<keyword evidence="4" id="KW-0460">Magnesium</keyword>
<dbReference type="AlphaFoldDB" id="D7BME9"/>
<dbReference type="HOGENOM" id="CLU_119496_0_2_11"/>
<dbReference type="KEGG" id="ahe:Arch_0341"/>
<protein>
    <submittedName>
        <fullName evidence="6">PilT protein domain protein</fullName>
    </submittedName>
</protein>
<evidence type="ECO:0000259" key="5">
    <source>
        <dbReference type="Pfam" id="PF01850"/>
    </source>
</evidence>
<dbReference type="RefSeq" id="WP_013169596.1">
    <property type="nucleotide sequence ID" value="NC_014218.1"/>
</dbReference>
<dbReference type="SUPFAM" id="SSF88723">
    <property type="entry name" value="PIN domain-like"/>
    <property type="match status" value="1"/>
</dbReference>
<keyword evidence="7" id="KW-1185">Reference proteome</keyword>
<dbReference type="OrthoDB" id="1525146at2"/>
<dbReference type="InterPro" id="IPR002716">
    <property type="entry name" value="PIN_dom"/>
</dbReference>
<accession>D7BME9</accession>
<dbReference type="Proteomes" id="UP000000376">
    <property type="component" value="Chromosome"/>
</dbReference>
<dbReference type="EMBL" id="CP002045">
    <property type="protein sequence ID" value="ADH92098.1"/>
    <property type="molecule type" value="Genomic_DNA"/>
</dbReference>
<dbReference type="InterPro" id="IPR029060">
    <property type="entry name" value="PIN-like_dom_sf"/>
</dbReference>
<gene>
    <name evidence="6" type="ordered locus">Arch_0341</name>
</gene>
<keyword evidence="1" id="KW-0540">Nuclease</keyword>
<evidence type="ECO:0000313" key="7">
    <source>
        <dbReference type="Proteomes" id="UP000000376"/>
    </source>
</evidence>
<dbReference type="GO" id="GO:0004518">
    <property type="term" value="F:nuclease activity"/>
    <property type="evidence" value="ECO:0007669"/>
    <property type="project" value="UniProtKB-KW"/>
</dbReference>